<dbReference type="Proteomes" id="UP000051580">
    <property type="component" value="Unassembled WGS sequence"/>
</dbReference>
<dbReference type="STRING" id="1423753.FD28_GL001103"/>
<organism evidence="4 5">
    <name type="scientific">Levilactobacillus hammesii DSM 16381</name>
    <dbReference type="NCBI Taxonomy" id="1423753"/>
    <lineage>
        <taxon>Bacteria</taxon>
        <taxon>Bacillati</taxon>
        <taxon>Bacillota</taxon>
        <taxon>Bacilli</taxon>
        <taxon>Lactobacillales</taxon>
        <taxon>Lactobacillaceae</taxon>
        <taxon>Levilactobacillus</taxon>
    </lineage>
</organism>
<dbReference type="Gene3D" id="3.40.630.30">
    <property type="match status" value="1"/>
</dbReference>
<evidence type="ECO:0000256" key="1">
    <source>
        <dbReference type="ARBA" id="ARBA00022679"/>
    </source>
</evidence>
<evidence type="ECO:0000313" key="5">
    <source>
        <dbReference type="Proteomes" id="UP000051580"/>
    </source>
</evidence>
<dbReference type="OrthoDB" id="9789605at2"/>
<dbReference type="EMBL" id="AZFS01000062">
    <property type="protein sequence ID" value="KRL93576.1"/>
    <property type="molecule type" value="Genomic_DNA"/>
</dbReference>
<reference evidence="4 5" key="1">
    <citation type="journal article" date="2015" name="Genome Announc.">
        <title>Expanding the biotechnology potential of lactobacilli through comparative genomics of 213 strains and associated genera.</title>
        <authorList>
            <person name="Sun Z."/>
            <person name="Harris H.M."/>
            <person name="McCann A."/>
            <person name="Guo C."/>
            <person name="Argimon S."/>
            <person name="Zhang W."/>
            <person name="Yang X."/>
            <person name="Jeffery I.B."/>
            <person name="Cooney J.C."/>
            <person name="Kagawa T.F."/>
            <person name="Liu W."/>
            <person name="Song Y."/>
            <person name="Salvetti E."/>
            <person name="Wrobel A."/>
            <person name="Rasinkangas P."/>
            <person name="Parkhill J."/>
            <person name="Rea M.C."/>
            <person name="O'Sullivan O."/>
            <person name="Ritari J."/>
            <person name="Douillard F.P."/>
            <person name="Paul Ross R."/>
            <person name="Yang R."/>
            <person name="Briner A.E."/>
            <person name="Felis G.E."/>
            <person name="de Vos W.M."/>
            <person name="Barrangou R."/>
            <person name="Klaenhammer T.R."/>
            <person name="Caufield P.W."/>
            <person name="Cui Y."/>
            <person name="Zhang H."/>
            <person name="O'Toole P.W."/>
        </authorList>
    </citation>
    <scope>NUCLEOTIDE SEQUENCE [LARGE SCALE GENOMIC DNA]</scope>
    <source>
        <strain evidence="4 5">DSM 16381</strain>
    </source>
</reference>
<sequence length="145" mass="16074">MITKLTTLTATQRDRLMTIWLQGNLEAHPFVAASYWQDMAPLVAQQLSAATLYVATADAQIVGFAGLTSHYIAGIFVAHDYRSRGIGHALLTQLQTDYSTLTLSVYPQNQGAVSFYQHHGFTAGTSAIDPETGVRDQEMLWQRKR</sequence>
<dbReference type="Pfam" id="PF13673">
    <property type="entry name" value="Acetyltransf_10"/>
    <property type="match status" value="1"/>
</dbReference>
<dbReference type="CDD" id="cd04301">
    <property type="entry name" value="NAT_SF"/>
    <property type="match status" value="1"/>
</dbReference>
<dbReference type="PANTHER" id="PTHR43800:SF1">
    <property type="entry name" value="PEPTIDYL-LYSINE N-ACETYLTRANSFERASE YJAB"/>
    <property type="match status" value="1"/>
</dbReference>
<gene>
    <name evidence="4" type="ORF">FD28_GL001103</name>
</gene>
<evidence type="ECO:0000313" key="4">
    <source>
        <dbReference type="EMBL" id="KRL93576.1"/>
    </source>
</evidence>
<dbReference type="PATRIC" id="fig|1423753.3.peg.1147"/>
<name>A0A0R1UQA0_9LACO</name>
<accession>A0A0R1UQA0</accession>
<keyword evidence="2" id="KW-0012">Acyltransferase</keyword>
<keyword evidence="5" id="KW-1185">Reference proteome</keyword>
<keyword evidence="1" id="KW-0808">Transferase</keyword>
<dbReference type="GO" id="GO:0016747">
    <property type="term" value="F:acyltransferase activity, transferring groups other than amino-acyl groups"/>
    <property type="evidence" value="ECO:0007669"/>
    <property type="project" value="InterPro"/>
</dbReference>
<dbReference type="AlphaFoldDB" id="A0A0R1UQA0"/>
<dbReference type="InterPro" id="IPR000182">
    <property type="entry name" value="GNAT_dom"/>
</dbReference>
<dbReference type="PROSITE" id="PS51186">
    <property type="entry name" value="GNAT"/>
    <property type="match status" value="1"/>
</dbReference>
<evidence type="ECO:0000259" key="3">
    <source>
        <dbReference type="PROSITE" id="PS51186"/>
    </source>
</evidence>
<dbReference type="SUPFAM" id="SSF55729">
    <property type="entry name" value="Acyl-CoA N-acyltransferases (Nat)"/>
    <property type="match status" value="1"/>
</dbReference>
<dbReference type="RefSeq" id="WP_057734960.1">
    <property type="nucleotide sequence ID" value="NZ_AZFS01000062.1"/>
</dbReference>
<proteinExistence type="predicted"/>
<dbReference type="InterPro" id="IPR016181">
    <property type="entry name" value="Acyl_CoA_acyltransferase"/>
</dbReference>
<comment type="caution">
    <text evidence="4">The sequence shown here is derived from an EMBL/GenBank/DDBJ whole genome shotgun (WGS) entry which is preliminary data.</text>
</comment>
<protein>
    <recommendedName>
        <fullName evidence="3">N-acetyltransferase domain-containing protein</fullName>
    </recommendedName>
</protein>
<dbReference type="PANTHER" id="PTHR43800">
    <property type="entry name" value="PEPTIDYL-LYSINE N-ACETYLTRANSFERASE YJAB"/>
    <property type="match status" value="1"/>
</dbReference>
<evidence type="ECO:0000256" key="2">
    <source>
        <dbReference type="ARBA" id="ARBA00023315"/>
    </source>
</evidence>
<feature type="domain" description="N-acetyltransferase" evidence="3">
    <location>
        <begin position="3"/>
        <end position="144"/>
    </location>
</feature>